<proteinExistence type="predicted"/>
<dbReference type="AlphaFoldDB" id="A0A1Y3BNJ2"/>
<comment type="caution">
    <text evidence="2">The sequence shown here is derived from an EMBL/GenBank/DDBJ whole genome shotgun (WGS) entry which is preliminary data.</text>
</comment>
<keyword evidence="3" id="KW-1185">Reference proteome</keyword>
<evidence type="ECO:0000259" key="1">
    <source>
        <dbReference type="Pfam" id="PF16521"/>
    </source>
</evidence>
<organism evidence="2 3">
    <name type="scientific">Euroglyphus maynei</name>
    <name type="common">Mayne's house dust mite</name>
    <dbReference type="NCBI Taxonomy" id="6958"/>
    <lineage>
        <taxon>Eukaryota</taxon>
        <taxon>Metazoa</taxon>
        <taxon>Ecdysozoa</taxon>
        <taxon>Arthropoda</taxon>
        <taxon>Chelicerata</taxon>
        <taxon>Arachnida</taxon>
        <taxon>Acari</taxon>
        <taxon>Acariformes</taxon>
        <taxon>Sarcoptiformes</taxon>
        <taxon>Astigmata</taxon>
        <taxon>Psoroptidia</taxon>
        <taxon>Analgoidea</taxon>
        <taxon>Pyroglyphidae</taxon>
        <taxon>Pyroglyphinae</taxon>
        <taxon>Euroglyphus</taxon>
    </lineage>
</organism>
<feature type="domain" description="Myosin VI cargo binding" evidence="1">
    <location>
        <begin position="130"/>
        <end position="213"/>
    </location>
</feature>
<gene>
    <name evidence="2" type="ORF">BLA29_008904</name>
</gene>
<feature type="non-terminal residue" evidence="2">
    <location>
        <position position="1"/>
    </location>
</feature>
<dbReference type="Proteomes" id="UP000194236">
    <property type="component" value="Unassembled WGS sequence"/>
</dbReference>
<dbReference type="CDD" id="cd21958">
    <property type="entry name" value="MyUb_Myo6"/>
    <property type="match status" value="1"/>
</dbReference>
<name>A0A1Y3BNJ2_EURMA</name>
<evidence type="ECO:0000313" key="3">
    <source>
        <dbReference type="Proteomes" id="UP000194236"/>
    </source>
</evidence>
<sequence length="224" mass="26656">NVRQNDSSSNNNGNKKYKLENWNYAKLRDTINTSNDIELLEACREEFHRRLKVYHQWKDRIHNSRSSQSMMDNNNHHQINNNNNNNVLLIQQQQQMDDNNRAPVSIMNTATNILKKQQKQQQQQQQQRQQRYFRLPFDRHCGQSKGVWYAHFDGKWIARQMEIHPKKKPILLIAGVDDLKMCELSLDETGLTGKRGAEILSEEFEAVWCRNGGQQYRYKQQQQK</sequence>
<dbReference type="Pfam" id="PF16521">
    <property type="entry name" value="Myosin-VI_CBD"/>
    <property type="match status" value="1"/>
</dbReference>
<dbReference type="EMBL" id="MUJZ01007979">
    <property type="protein sequence ID" value="OTF82549.1"/>
    <property type="molecule type" value="Genomic_DNA"/>
</dbReference>
<accession>A0A1Y3BNJ2</accession>
<dbReference type="OrthoDB" id="6108017at2759"/>
<dbReference type="InterPro" id="IPR032412">
    <property type="entry name" value="Myosin-VI_CBD"/>
</dbReference>
<reference evidence="2 3" key="1">
    <citation type="submission" date="2017-03" db="EMBL/GenBank/DDBJ databases">
        <title>Genome Survey of Euroglyphus maynei.</title>
        <authorList>
            <person name="Arlian L.G."/>
            <person name="Morgan M.S."/>
            <person name="Rider S.D."/>
        </authorList>
    </citation>
    <scope>NUCLEOTIDE SEQUENCE [LARGE SCALE GENOMIC DNA]</scope>
    <source>
        <strain evidence="2">Arlian Lab</strain>
        <tissue evidence="2">Whole body</tissue>
    </source>
</reference>
<protein>
    <recommendedName>
        <fullName evidence="1">Myosin VI cargo binding domain-containing protein</fullName>
    </recommendedName>
</protein>
<evidence type="ECO:0000313" key="2">
    <source>
        <dbReference type="EMBL" id="OTF82549.1"/>
    </source>
</evidence>